<evidence type="ECO:0000313" key="2">
    <source>
        <dbReference type="Proteomes" id="UP000499080"/>
    </source>
</evidence>
<reference evidence="1 2" key="1">
    <citation type="journal article" date="2019" name="Sci. Rep.">
        <title>Orb-weaving spider Araneus ventricosus genome elucidates the spidroin gene catalogue.</title>
        <authorList>
            <person name="Kono N."/>
            <person name="Nakamura H."/>
            <person name="Ohtoshi R."/>
            <person name="Moran D.A.P."/>
            <person name="Shinohara A."/>
            <person name="Yoshida Y."/>
            <person name="Fujiwara M."/>
            <person name="Mori M."/>
            <person name="Tomita M."/>
            <person name="Arakawa K."/>
        </authorList>
    </citation>
    <scope>NUCLEOTIDE SEQUENCE [LARGE SCALE GENOMIC DNA]</scope>
</reference>
<gene>
    <name evidence="1" type="ORF">AVEN_126848_1</name>
</gene>
<organism evidence="1 2">
    <name type="scientific">Araneus ventricosus</name>
    <name type="common">Orbweaver spider</name>
    <name type="synonym">Epeira ventricosa</name>
    <dbReference type="NCBI Taxonomy" id="182803"/>
    <lineage>
        <taxon>Eukaryota</taxon>
        <taxon>Metazoa</taxon>
        <taxon>Ecdysozoa</taxon>
        <taxon>Arthropoda</taxon>
        <taxon>Chelicerata</taxon>
        <taxon>Arachnida</taxon>
        <taxon>Araneae</taxon>
        <taxon>Araneomorphae</taxon>
        <taxon>Entelegynae</taxon>
        <taxon>Araneoidea</taxon>
        <taxon>Araneidae</taxon>
        <taxon>Araneus</taxon>
    </lineage>
</organism>
<dbReference type="EMBL" id="BGPR01103198">
    <property type="protein sequence ID" value="GBM65571.1"/>
    <property type="molecule type" value="Genomic_DNA"/>
</dbReference>
<keyword evidence="2" id="KW-1185">Reference proteome</keyword>
<name>A0A4Y2HJP0_ARAVE</name>
<accession>A0A4Y2HJP0</accession>
<comment type="caution">
    <text evidence="1">The sequence shown here is derived from an EMBL/GenBank/DDBJ whole genome shotgun (WGS) entry which is preliminary data.</text>
</comment>
<dbReference type="Proteomes" id="UP000499080">
    <property type="component" value="Unassembled WGS sequence"/>
</dbReference>
<protein>
    <submittedName>
        <fullName evidence="1">Uncharacterized protein</fullName>
    </submittedName>
</protein>
<dbReference type="AlphaFoldDB" id="A0A4Y2HJP0"/>
<sequence>MQKPILLVGCSVESGLLPRALRPWTRDLTSRPPQGKHTFYVGLRVESRHHLQSVCLQDVVSVDQIDENSLGLFWLVSATASTLQPRLSPKRFSSNDDDEMMTMFNKK</sequence>
<evidence type="ECO:0000313" key="1">
    <source>
        <dbReference type="EMBL" id="GBM65571.1"/>
    </source>
</evidence>
<proteinExistence type="predicted"/>